<evidence type="ECO:0000313" key="2">
    <source>
        <dbReference type="Proteomes" id="UP000054477"/>
    </source>
</evidence>
<dbReference type="EMBL" id="KN838776">
    <property type="protein sequence ID" value="KIJ94876.1"/>
    <property type="molecule type" value="Genomic_DNA"/>
</dbReference>
<evidence type="ECO:0000313" key="1">
    <source>
        <dbReference type="EMBL" id="KIJ94876.1"/>
    </source>
</evidence>
<reference evidence="1 2" key="1">
    <citation type="submission" date="2014-04" db="EMBL/GenBank/DDBJ databases">
        <authorList>
            <consortium name="DOE Joint Genome Institute"/>
            <person name="Kuo A."/>
            <person name="Kohler A."/>
            <person name="Nagy L.G."/>
            <person name="Floudas D."/>
            <person name="Copeland A."/>
            <person name="Barry K.W."/>
            <person name="Cichocki N."/>
            <person name="Veneault-Fourrey C."/>
            <person name="LaButti K."/>
            <person name="Lindquist E.A."/>
            <person name="Lipzen A."/>
            <person name="Lundell T."/>
            <person name="Morin E."/>
            <person name="Murat C."/>
            <person name="Sun H."/>
            <person name="Tunlid A."/>
            <person name="Henrissat B."/>
            <person name="Grigoriev I.V."/>
            <person name="Hibbett D.S."/>
            <person name="Martin F."/>
            <person name="Nordberg H.P."/>
            <person name="Cantor M.N."/>
            <person name="Hua S.X."/>
        </authorList>
    </citation>
    <scope>NUCLEOTIDE SEQUENCE [LARGE SCALE GENOMIC DNA]</scope>
    <source>
        <strain evidence="1 2">LaAM-08-1</strain>
    </source>
</reference>
<sequence length="88" mass="10155">MNTLITGTFSTQSIRRFNSGQFPWRSPIPSRTSSSVDRVRKTNLSSYVTTLVYFHWVAHSLILANSNFRPNARLEIIDITFPQHPAFR</sequence>
<dbReference type="Proteomes" id="UP000054477">
    <property type="component" value="Unassembled WGS sequence"/>
</dbReference>
<reference evidence="2" key="2">
    <citation type="submission" date="2015-01" db="EMBL/GenBank/DDBJ databases">
        <title>Evolutionary Origins and Diversification of the Mycorrhizal Mutualists.</title>
        <authorList>
            <consortium name="DOE Joint Genome Institute"/>
            <consortium name="Mycorrhizal Genomics Consortium"/>
            <person name="Kohler A."/>
            <person name="Kuo A."/>
            <person name="Nagy L.G."/>
            <person name="Floudas D."/>
            <person name="Copeland A."/>
            <person name="Barry K.W."/>
            <person name="Cichocki N."/>
            <person name="Veneault-Fourrey C."/>
            <person name="LaButti K."/>
            <person name="Lindquist E.A."/>
            <person name="Lipzen A."/>
            <person name="Lundell T."/>
            <person name="Morin E."/>
            <person name="Murat C."/>
            <person name="Riley R."/>
            <person name="Ohm R."/>
            <person name="Sun H."/>
            <person name="Tunlid A."/>
            <person name="Henrissat B."/>
            <person name="Grigoriev I.V."/>
            <person name="Hibbett D.S."/>
            <person name="Martin F."/>
        </authorList>
    </citation>
    <scope>NUCLEOTIDE SEQUENCE [LARGE SCALE GENOMIC DNA]</scope>
    <source>
        <strain evidence="2">LaAM-08-1</strain>
    </source>
</reference>
<protein>
    <submittedName>
        <fullName evidence="1">Uncharacterized protein</fullName>
    </submittedName>
</protein>
<keyword evidence="2" id="KW-1185">Reference proteome</keyword>
<accession>A0A0C9XAW8</accession>
<gene>
    <name evidence="1" type="ORF">K443DRAFT_640528</name>
</gene>
<proteinExistence type="predicted"/>
<organism evidence="1 2">
    <name type="scientific">Laccaria amethystina LaAM-08-1</name>
    <dbReference type="NCBI Taxonomy" id="1095629"/>
    <lineage>
        <taxon>Eukaryota</taxon>
        <taxon>Fungi</taxon>
        <taxon>Dikarya</taxon>
        <taxon>Basidiomycota</taxon>
        <taxon>Agaricomycotina</taxon>
        <taxon>Agaricomycetes</taxon>
        <taxon>Agaricomycetidae</taxon>
        <taxon>Agaricales</taxon>
        <taxon>Agaricineae</taxon>
        <taxon>Hydnangiaceae</taxon>
        <taxon>Laccaria</taxon>
    </lineage>
</organism>
<dbReference type="AlphaFoldDB" id="A0A0C9XAW8"/>
<dbReference type="HOGENOM" id="CLU_2469448_0_0_1"/>
<name>A0A0C9XAW8_9AGAR</name>